<evidence type="ECO:0000259" key="5">
    <source>
        <dbReference type="Pfam" id="PF03024"/>
    </source>
</evidence>
<dbReference type="PANTHER" id="PTHR37390:SF1">
    <property type="entry name" value="FOLATE-BINDING PROTEIN 1"/>
    <property type="match status" value="1"/>
</dbReference>
<dbReference type="KEGG" id="mpp:MICPUCDRAFT_61451"/>
<evidence type="ECO:0000313" key="6">
    <source>
        <dbReference type="EMBL" id="EEH60274.1"/>
    </source>
</evidence>
<sequence length="327" mass="33648">MTTTIASSTRAIARVLLVATCFVALATTDAAAAPTPTPTPRTCVSHDGLPEFAIAGKPPAKNRGLTFCADYGKSTCCDKGTTDAIRRVVAHMQANSFSPRCRDAWTSLECSVCDPRAGTTPRTAVCAHACDAIYRACKDEYFSEDSLRRLVPCRASDTICTKLSDWGGDGGGGDGEDDGTGTNGDEWGGEAMCRAAGYDPVRAGVVRAQPGGWCFEPPAPDAHRSGPGSGSGSSKSDGGGGASGSKKAGKGAKKRGGKAADAEDYAAGTPAWMTKAYVLIAVAAALYVGLRAARRGGSAGASLRARHNARMAAESRAGRARNVDKYL</sequence>
<feature type="compositionally biased region" description="Gly residues" evidence="3">
    <location>
        <begin position="227"/>
        <end position="243"/>
    </location>
</feature>
<dbReference type="STRING" id="564608.C1MHV6"/>
<evidence type="ECO:0000256" key="1">
    <source>
        <dbReference type="ARBA" id="ARBA00022729"/>
    </source>
</evidence>
<dbReference type="Pfam" id="PF03024">
    <property type="entry name" value="Folate_rec"/>
    <property type="match status" value="1"/>
</dbReference>
<feature type="domain" description="Folate receptor-like" evidence="5">
    <location>
        <begin position="58"/>
        <end position="149"/>
    </location>
</feature>
<keyword evidence="7" id="KW-1185">Reference proteome</keyword>
<accession>C1MHV6</accession>
<evidence type="ECO:0000256" key="2">
    <source>
        <dbReference type="ARBA" id="ARBA00023157"/>
    </source>
</evidence>
<dbReference type="InterPro" id="IPR018143">
    <property type="entry name" value="Folate_rcpt-like"/>
</dbReference>
<evidence type="ECO:0000313" key="7">
    <source>
        <dbReference type="Proteomes" id="UP000001876"/>
    </source>
</evidence>
<feature type="chain" id="PRO_5002910251" evidence="4">
    <location>
        <begin position="33"/>
        <end position="327"/>
    </location>
</feature>
<dbReference type="EMBL" id="GG663735">
    <property type="protein sequence ID" value="EEH60274.1"/>
    <property type="molecule type" value="Genomic_DNA"/>
</dbReference>
<dbReference type="OMA" id="RACKDEY"/>
<dbReference type="AlphaFoldDB" id="C1MHV6"/>
<dbReference type="RefSeq" id="XP_003055022.1">
    <property type="nucleotide sequence ID" value="XM_003054976.1"/>
</dbReference>
<evidence type="ECO:0000256" key="4">
    <source>
        <dbReference type="SAM" id="SignalP"/>
    </source>
</evidence>
<gene>
    <name evidence="6" type="ORF">MICPUCDRAFT_61451</name>
</gene>
<name>C1MHV6_MICPC</name>
<feature type="region of interest" description="Disordered" evidence="3">
    <location>
        <begin position="215"/>
        <end position="264"/>
    </location>
</feature>
<protein>
    <submittedName>
        <fullName evidence="6">Predicted protein</fullName>
    </submittedName>
</protein>
<dbReference type="eggNOG" id="ENOG502QTR3">
    <property type="taxonomic scope" value="Eukaryota"/>
</dbReference>
<reference evidence="6 7" key="1">
    <citation type="journal article" date="2009" name="Science">
        <title>Green evolution and dynamic adaptations revealed by genomes of the marine picoeukaryotes Micromonas.</title>
        <authorList>
            <person name="Worden A.Z."/>
            <person name="Lee J.H."/>
            <person name="Mock T."/>
            <person name="Rouze P."/>
            <person name="Simmons M.P."/>
            <person name="Aerts A.L."/>
            <person name="Allen A.E."/>
            <person name="Cuvelier M.L."/>
            <person name="Derelle E."/>
            <person name="Everett M.V."/>
            <person name="Foulon E."/>
            <person name="Grimwood J."/>
            <person name="Gundlach H."/>
            <person name="Henrissat B."/>
            <person name="Napoli C."/>
            <person name="McDonald S.M."/>
            <person name="Parker M.S."/>
            <person name="Rombauts S."/>
            <person name="Salamov A."/>
            <person name="Von Dassow P."/>
            <person name="Badger J.H."/>
            <person name="Coutinho P.M."/>
            <person name="Demir E."/>
            <person name="Dubchak I."/>
            <person name="Gentemann C."/>
            <person name="Eikrem W."/>
            <person name="Gready J.E."/>
            <person name="John U."/>
            <person name="Lanier W."/>
            <person name="Lindquist E.A."/>
            <person name="Lucas S."/>
            <person name="Mayer K.F."/>
            <person name="Moreau H."/>
            <person name="Not F."/>
            <person name="Otillar R."/>
            <person name="Panaud O."/>
            <person name="Pangilinan J."/>
            <person name="Paulsen I."/>
            <person name="Piegu B."/>
            <person name="Poliakov A."/>
            <person name="Robbens S."/>
            <person name="Schmutz J."/>
            <person name="Toulza E."/>
            <person name="Wyss T."/>
            <person name="Zelensky A."/>
            <person name="Zhou K."/>
            <person name="Armbrust E.V."/>
            <person name="Bhattacharya D."/>
            <person name="Goodenough U.W."/>
            <person name="Van de Peer Y."/>
            <person name="Grigoriev I.V."/>
        </authorList>
    </citation>
    <scope>NUCLEOTIDE SEQUENCE [LARGE SCALE GENOMIC DNA]</scope>
    <source>
        <strain evidence="6 7">CCMP1545</strain>
    </source>
</reference>
<dbReference type="InterPro" id="IPR053305">
    <property type="entry name" value="Folate-binding_rcpt-like"/>
</dbReference>
<feature type="signal peptide" evidence="4">
    <location>
        <begin position="1"/>
        <end position="32"/>
    </location>
</feature>
<evidence type="ECO:0000256" key="3">
    <source>
        <dbReference type="SAM" id="MobiDB-lite"/>
    </source>
</evidence>
<dbReference type="PANTHER" id="PTHR37390">
    <property type="entry name" value="OS02G0592500 PROTEIN"/>
    <property type="match status" value="1"/>
</dbReference>
<feature type="compositionally biased region" description="Basic residues" evidence="3">
    <location>
        <begin position="247"/>
        <end position="257"/>
    </location>
</feature>
<dbReference type="GeneID" id="9681125"/>
<keyword evidence="1 4" id="KW-0732">Signal</keyword>
<dbReference type="OrthoDB" id="498177at2759"/>
<organism evidence="7">
    <name type="scientific">Micromonas pusilla (strain CCMP1545)</name>
    <name type="common">Picoplanktonic green alga</name>
    <dbReference type="NCBI Taxonomy" id="564608"/>
    <lineage>
        <taxon>Eukaryota</taxon>
        <taxon>Viridiplantae</taxon>
        <taxon>Chlorophyta</taxon>
        <taxon>Mamiellophyceae</taxon>
        <taxon>Mamiellales</taxon>
        <taxon>Mamiellaceae</taxon>
        <taxon>Micromonas</taxon>
    </lineage>
</organism>
<feature type="region of interest" description="Disordered" evidence="3">
    <location>
        <begin position="166"/>
        <end position="186"/>
    </location>
</feature>
<dbReference type="Proteomes" id="UP000001876">
    <property type="component" value="Unassembled WGS sequence"/>
</dbReference>
<proteinExistence type="predicted"/>
<keyword evidence="2" id="KW-1015">Disulfide bond</keyword>